<dbReference type="InterPro" id="IPR003595">
    <property type="entry name" value="Tyr_Pase_cat"/>
</dbReference>
<dbReference type="InterPro" id="IPR008425">
    <property type="entry name" value="CDK_inhib_3"/>
</dbReference>
<evidence type="ECO:0000256" key="2">
    <source>
        <dbReference type="ARBA" id="ARBA00009580"/>
    </source>
</evidence>
<dbReference type="PROSITE" id="PS00383">
    <property type="entry name" value="TYR_PHOSPHATASE_1"/>
    <property type="match status" value="1"/>
</dbReference>
<dbReference type="Gene3D" id="3.90.190.10">
    <property type="entry name" value="Protein tyrosine phosphatase superfamily"/>
    <property type="match status" value="1"/>
</dbReference>
<evidence type="ECO:0000313" key="17">
    <source>
        <dbReference type="Ensembl" id="ENSORLP00015021786.1"/>
    </source>
</evidence>
<dbReference type="GO" id="GO:0004722">
    <property type="term" value="F:protein serine/threonine phosphatase activity"/>
    <property type="evidence" value="ECO:0007669"/>
    <property type="project" value="UniProtKB-EC"/>
</dbReference>
<reference evidence="17" key="3">
    <citation type="submission" date="2025-08" db="UniProtKB">
        <authorList>
            <consortium name="Ensembl"/>
        </authorList>
    </citation>
    <scope>IDENTIFICATION</scope>
    <source>
        <strain evidence="17">HSOK</strain>
    </source>
</reference>
<evidence type="ECO:0000256" key="10">
    <source>
        <dbReference type="ARBA" id="ARBA00067397"/>
    </source>
</evidence>
<evidence type="ECO:0000259" key="16">
    <source>
        <dbReference type="PROSITE" id="PS50056"/>
    </source>
</evidence>
<evidence type="ECO:0000256" key="1">
    <source>
        <dbReference type="ARBA" id="ARBA00004556"/>
    </source>
</evidence>
<dbReference type="Proteomes" id="UP000265200">
    <property type="component" value="Chromosome 22"/>
</dbReference>
<feature type="region of interest" description="Disordered" evidence="14">
    <location>
        <begin position="1"/>
        <end position="23"/>
    </location>
</feature>
<dbReference type="GO" id="GO:0004725">
    <property type="term" value="F:protein tyrosine phosphatase activity"/>
    <property type="evidence" value="ECO:0007669"/>
    <property type="project" value="UniProtKB-EC"/>
</dbReference>
<organism evidence="17 18">
    <name type="scientific">Oryzias latipes</name>
    <name type="common">Japanese rice fish</name>
    <name type="synonym">Japanese killifish</name>
    <dbReference type="NCBI Taxonomy" id="8090"/>
    <lineage>
        <taxon>Eukaryota</taxon>
        <taxon>Metazoa</taxon>
        <taxon>Chordata</taxon>
        <taxon>Craniata</taxon>
        <taxon>Vertebrata</taxon>
        <taxon>Euteleostomi</taxon>
        <taxon>Actinopterygii</taxon>
        <taxon>Neopterygii</taxon>
        <taxon>Teleostei</taxon>
        <taxon>Neoteleostei</taxon>
        <taxon>Acanthomorphata</taxon>
        <taxon>Ovalentaria</taxon>
        <taxon>Atherinomorphae</taxon>
        <taxon>Beloniformes</taxon>
        <taxon>Adrianichthyidae</taxon>
        <taxon>Oryziinae</taxon>
        <taxon>Oryzias</taxon>
    </lineage>
</organism>
<dbReference type="InterPro" id="IPR022778">
    <property type="entry name" value="CDKN3"/>
</dbReference>
<evidence type="ECO:0000259" key="15">
    <source>
        <dbReference type="PROSITE" id="PS50054"/>
    </source>
</evidence>
<dbReference type="EC" id="3.1.3.48" evidence="3"/>
<keyword evidence="7" id="KW-0904">Protein phosphatase</keyword>
<evidence type="ECO:0000256" key="4">
    <source>
        <dbReference type="ARBA" id="ARBA00013081"/>
    </source>
</evidence>
<reference evidence="17" key="4">
    <citation type="submission" date="2025-09" db="UniProtKB">
        <authorList>
            <consortium name="Ensembl"/>
        </authorList>
    </citation>
    <scope>IDENTIFICATION</scope>
    <source>
        <strain evidence="17">HSOK</strain>
    </source>
</reference>
<dbReference type="InterPro" id="IPR029021">
    <property type="entry name" value="Prot-tyrosine_phosphatase-like"/>
</dbReference>
<dbReference type="PANTHER" id="PTHR23339">
    <property type="entry name" value="TYROSINE SPECIFIC PROTEIN PHOSPHATASE AND DUAL SPECIFICITY PROTEIN PHOSPHATASE"/>
    <property type="match status" value="1"/>
</dbReference>
<evidence type="ECO:0000256" key="9">
    <source>
        <dbReference type="ARBA" id="ARBA00064980"/>
    </source>
</evidence>
<dbReference type="Pfam" id="PF05706">
    <property type="entry name" value="CDKN3"/>
    <property type="match status" value="1"/>
</dbReference>
<dbReference type="AlphaFoldDB" id="A0A3P9IPK1"/>
<keyword evidence="5" id="KW-0963">Cytoplasm</keyword>
<sequence length="215" mass="24248">MHLSQEMRTNEFDSSSEDEDVGDEDLTPLHISWLPLSAVQSSQFLGICGLPGCKYKNIRRDLQRDVEELHNQGVQDVFVFCTRGELSRYRVPTLLEAYERRGLTVQHRPIPDGEAPELEQCCRILDELQRHLEGGRKTLIHCFGGLGRSALIAACLLLQLSVTMTASDAIKLLRELRGRGAIQTVKQYNFLHEFREKLAARGESGDASTERPASR</sequence>
<evidence type="ECO:0000256" key="7">
    <source>
        <dbReference type="ARBA" id="ARBA00022912"/>
    </source>
</evidence>
<dbReference type="InterPro" id="IPR000387">
    <property type="entry name" value="Tyr_Pase_dom"/>
</dbReference>
<reference key="1">
    <citation type="journal article" date="2007" name="Nature">
        <title>The medaka draft genome and insights into vertebrate genome evolution.</title>
        <authorList>
            <person name="Kasahara M."/>
            <person name="Naruse K."/>
            <person name="Sasaki S."/>
            <person name="Nakatani Y."/>
            <person name="Qu W."/>
            <person name="Ahsan B."/>
            <person name="Yamada T."/>
            <person name="Nagayasu Y."/>
            <person name="Doi K."/>
            <person name="Kasai Y."/>
            <person name="Jindo T."/>
            <person name="Kobayashi D."/>
            <person name="Shimada A."/>
            <person name="Toyoda A."/>
            <person name="Kuroki Y."/>
            <person name="Fujiyama A."/>
            <person name="Sasaki T."/>
            <person name="Shimizu A."/>
            <person name="Asakawa S."/>
            <person name="Shimizu N."/>
            <person name="Hashimoto S."/>
            <person name="Yang J."/>
            <person name="Lee Y."/>
            <person name="Matsushima K."/>
            <person name="Sugano S."/>
            <person name="Sakaizumi M."/>
            <person name="Narita T."/>
            <person name="Ohishi K."/>
            <person name="Haga S."/>
            <person name="Ohta F."/>
            <person name="Nomoto H."/>
            <person name="Nogata K."/>
            <person name="Morishita T."/>
            <person name="Endo T."/>
            <person name="Shin-I T."/>
            <person name="Takeda H."/>
            <person name="Morishita S."/>
            <person name="Kohara Y."/>
        </authorList>
    </citation>
    <scope>NUCLEOTIDE SEQUENCE [LARGE SCALE GENOMIC DNA]</scope>
    <source>
        <strain>Hd-rR</strain>
    </source>
</reference>
<evidence type="ECO:0000256" key="12">
    <source>
        <dbReference type="ARBA" id="ARBA00082005"/>
    </source>
</evidence>
<reference evidence="17 18" key="2">
    <citation type="submission" date="2017-04" db="EMBL/GenBank/DDBJ databases">
        <title>CpG methylation of centromeres and impact of large insertions on vertebrate speciation.</title>
        <authorList>
            <person name="Ichikawa K."/>
            <person name="Yoshimura J."/>
            <person name="Morishita S."/>
        </authorList>
    </citation>
    <scope>NUCLEOTIDE SEQUENCE</scope>
    <source>
        <strain evidence="17 18">HSOK</strain>
    </source>
</reference>
<evidence type="ECO:0000256" key="3">
    <source>
        <dbReference type="ARBA" id="ARBA00013064"/>
    </source>
</evidence>
<dbReference type="CDD" id="cd14505">
    <property type="entry name" value="CDKN3-like"/>
    <property type="match status" value="1"/>
</dbReference>
<dbReference type="SUPFAM" id="SSF52799">
    <property type="entry name" value="(Phosphotyrosine protein) phosphatases II"/>
    <property type="match status" value="1"/>
</dbReference>
<evidence type="ECO:0000313" key="18">
    <source>
        <dbReference type="Proteomes" id="UP000265200"/>
    </source>
</evidence>
<feature type="domain" description="Tyrosine specific protein phosphatases" evidence="16">
    <location>
        <begin position="119"/>
        <end position="189"/>
    </location>
</feature>
<comment type="subunit">
    <text evidence="9">Interacts with cyclin-dependent kinases such as CDK1, CDK2 and CDK3. Does not interact with CDK4. Interacts (via C-terminus) with phosphorylated CDK2 (via C-terminal helix). Interacts with MS4A3 (via C-terminus); the interaction enhances CDKN3 enzymatic activity.</text>
</comment>
<dbReference type="InterPro" id="IPR050561">
    <property type="entry name" value="PTP"/>
</dbReference>
<dbReference type="EC" id="3.1.3.16" evidence="4"/>
<evidence type="ECO:0000256" key="6">
    <source>
        <dbReference type="ARBA" id="ARBA00022801"/>
    </source>
</evidence>
<comment type="similarity">
    <text evidence="2">Belongs to the protein-tyrosine phosphatase family.</text>
</comment>
<comment type="subcellular location">
    <subcellularLocation>
        <location evidence="1">Cytoplasm</location>
        <location evidence="1">Perinuclear region</location>
    </subcellularLocation>
</comment>
<evidence type="ECO:0000256" key="8">
    <source>
        <dbReference type="ARBA" id="ARBA00023306"/>
    </source>
</evidence>
<proteinExistence type="inferred from homology"/>
<dbReference type="PROSITE" id="PS50054">
    <property type="entry name" value="TYR_PHOSPHATASE_DUAL"/>
    <property type="match status" value="1"/>
</dbReference>
<evidence type="ECO:0000256" key="13">
    <source>
        <dbReference type="PIRSR" id="PIRSR037322-1"/>
    </source>
</evidence>
<evidence type="ECO:0000256" key="11">
    <source>
        <dbReference type="ARBA" id="ARBA00080894"/>
    </source>
</evidence>
<name>A0A3P9IPK1_ORYLA</name>
<evidence type="ECO:0000256" key="5">
    <source>
        <dbReference type="ARBA" id="ARBA00022490"/>
    </source>
</evidence>
<dbReference type="Ensembl" id="ENSORLT00015014666.1">
    <property type="protein sequence ID" value="ENSORLP00015021786.1"/>
    <property type="gene ID" value="ENSORLG00015023064.1"/>
</dbReference>
<protein>
    <recommendedName>
        <fullName evidence="10">Cyclin-dependent kinase inhibitor 3</fullName>
        <ecNumber evidence="4">3.1.3.16</ecNumber>
        <ecNumber evidence="3">3.1.3.48</ecNumber>
    </recommendedName>
    <alternativeName>
        <fullName evidence="12">CDK2-associated dual-specificity phosphatase</fullName>
    </alternativeName>
    <alternativeName>
        <fullName evidence="11">Kinase-associated phosphatase</fullName>
    </alternativeName>
</protein>
<dbReference type="PROSITE" id="PS50056">
    <property type="entry name" value="TYR_PHOSPHATASE_2"/>
    <property type="match status" value="1"/>
</dbReference>
<evidence type="ECO:0000256" key="14">
    <source>
        <dbReference type="SAM" id="MobiDB-lite"/>
    </source>
</evidence>
<dbReference type="InterPro" id="IPR016130">
    <property type="entry name" value="Tyr_Pase_AS"/>
</dbReference>
<dbReference type="SMART" id="SM00404">
    <property type="entry name" value="PTPc_motif"/>
    <property type="match status" value="1"/>
</dbReference>
<dbReference type="InterPro" id="IPR020422">
    <property type="entry name" value="TYR_PHOSPHATASE_DUAL_dom"/>
</dbReference>
<accession>A0A3P9IPK1</accession>
<feature type="active site" description="Phosphocysteine intermediate" evidence="13">
    <location>
        <position position="142"/>
    </location>
</feature>
<feature type="compositionally biased region" description="Acidic residues" evidence="14">
    <location>
        <begin position="14"/>
        <end position="23"/>
    </location>
</feature>
<dbReference type="FunFam" id="3.90.190.10:FF:000046">
    <property type="entry name" value="Cyclin-dependent kinase inhibitor 3"/>
    <property type="match status" value="1"/>
</dbReference>
<keyword evidence="6" id="KW-0378">Hydrolase</keyword>
<keyword evidence="8" id="KW-0131">Cell cycle</keyword>
<dbReference type="PIRSF" id="PIRSF037322">
    <property type="entry name" value="CDKN3"/>
    <property type="match status" value="1"/>
</dbReference>
<feature type="domain" description="Tyrosine-protein phosphatase" evidence="15">
    <location>
        <begin position="34"/>
        <end position="203"/>
    </location>
</feature>
<dbReference type="GO" id="GO:0048471">
    <property type="term" value="C:perinuclear region of cytoplasm"/>
    <property type="evidence" value="ECO:0007669"/>
    <property type="project" value="UniProtKB-SubCell"/>
</dbReference>